<gene>
    <name evidence="1" type="ORF">CI610_00628</name>
</gene>
<organism evidence="1">
    <name type="scientific">invertebrate metagenome</name>
    <dbReference type="NCBI Taxonomy" id="1711999"/>
    <lineage>
        <taxon>unclassified sequences</taxon>
        <taxon>metagenomes</taxon>
        <taxon>organismal metagenomes</taxon>
    </lineage>
</organism>
<name>A0A2H9TAX8_9ZZZZ</name>
<evidence type="ECO:0000313" key="1">
    <source>
        <dbReference type="EMBL" id="PJE80396.1"/>
    </source>
</evidence>
<proteinExistence type="predicted"/>
<comment type="caution">
    <text evidence="1">The sequence shown here is derived from an EMBL/GenBank/DDBJ whole genome shotgun (WGS) entry which is preliminary data.</text>
</comment>
<dbReference type="AlphaFoldDB" id="A0A2H9TAX8"/>
<dbReference type="EMBL" id="NSIT01000019">
    <property type="protein sequence ID" value="PJE80396.1"/>
    <property type="molecule type" value="Genomic_DNA"/>
</dbReference>
<reference evidence="1" key="1">
    <citation type="journal article" date="2017" name="Appl. Environ. Microbiol.">
        <title>Molecular characterization of an Endozoicomonas-like organism causing infection in king scallop Pecten maximus L.</title>
        <authorList>
            <person name="Cano I."/>
            <person name="van Aerle R."/>
            <person name="Ross S."/>
            <person name="Verner-Jeffreys D.W."/>
            <person name="Paley R.K."/>
            <person name="Rimmer G."/>
            <person name="Ryder D."/>
            <person name="Hooper P."/>
            <person name="Stone D."/>
            <person name="Feist S.W."/>
        </authorList>
    </citation>
    <scope>NUCLEOTIDE SEQUENCE</scope>
</reference>
<sequence length="86" mass="9805">MFYLNNIQLDNAEVDMDTLSLQTLHMMDIRQPLEEALAEVPVIILTDHLPLSKQLANHAYTISKQDDYLFLSQMTDSSITENIPAL</sequence>
<accession>A0A2H9TAX8</accession>
<protein>
    <submittedName>
        <fullName evidence="1">Uncharacterized protein</fullName>
    </submittedName>
</protein>